<evidence type="ECO:0000313" key="1">
    <source>
        <dbReference type="EMBL" id="GME98595.1"/>
    </source>
</evidence>
<evidence type="ECO:0000313" key="2">
    <source>
        <dbReference type="Proteomes" id="UP001165064"/>
    </source>
</evidence>
<organism evidence="1 2">
    <name type="scientific">Ambrosiozyma monospora</name>
    <name type="common">Yeast</name>
    <name type="synonym">Endomycopsis monosporus</name>
    <dbReference type="NCBI Taxonomy" id="43982"/>
    <lineage>
        <taxon>Eukaryota</taxon>
        <taxon>Fungi</taxon>
        <taxon>Dikarya</taxon>
        <taxon>Ascomycota</taxon>
        <taxon>Saccharomycotina</taxon>
        <taxon>Pichiomycetes</taxon>
        <taxon>Pichiales</taxon>
        <taxon>Pichiaceae</taxon>
        <taxon>Ambrosiozyma</taxon>
    </lineage>
</organism>
<keyword evidence="2" id="KW-1185">Reference proteome</keyword>
<name>A0ACB5TZF3_AMBMO</name>
<dbReference type="EMBL" id="BSXS01010598">
    <property type="protein sequence ID" value="GME98595.1"/>
    <property type="molecule type" value="Genomic_DNA"/>
</dbReference>
<sequence length="143" mass="15626">MRTYYNGNLHIAEERGLVVDDSGVDEEDKYSGVIREKEKSSDGNALLMGMLKGTSTKEKTELKPVTPGAYIPPRQRAANFHGDPAVLSSSATSDKRSAPQLQEQQQPQQQNSNHHDHPSTIPPKPTSVPKKPNTSGSSVKLIH</sequence>
<dbReference type="Proteomes" id="UP001165064">
    <property type="component" value="Unassembled WGS sequence"/>
</dbReference>
<reference evidence="1" key="1">
    <citation type="submission" date="2023-04" db="EMBL/GenBank/DDBJ databases">
        <title>Ambrosiozyma monospora NBRC 10751.</title>
        <authorList>
            <person name="Ichikawa N."/>
            <person name="Sato H."/>
            <person name="Tonouchi N."/>
        </authorList>
    </citation>
    <scope>NUCLEOTIDE SEQUENCE</scope>
    <source>
        <strain evidence="1">NBRC 10751</strain>
    </source>
</reference>
<proteinExistence type="predicted"/>
<gene>
    <name evidence="1" type="ORF">Amon02_001051800</name>
</gene>
<protein>
    <submittedName>
        <fullName evidence="1">Unnamed protein product</fullName>
    </submittedName>
</protein>
<accession>A0ACB5TZF3</accession>
<comment type="caution">
    <text evidence="1">The sequence shown here is derived from an EMBL/GenBank/DDBJ whole genome shotgun (WGS) entry which is preliminary data.</text>
</comment>